<dbReference type="InterPro" id="IPR002867">
    <property type="entry name" value="IBR_dom"/>
</dbReference>
<dbReference type="SMART" id="SM00647">
    <property type="entry name" value="IBR"/>
    <property type="match status" value="2"/>
</dbReference>
<dbReference type="CDD" id="cd22584">
    <property type="entry name" value="Rcat_RBR_unk"/>
    <property type="match status" value="1"/>
</dbReference>
<feature type="compositionally biased region" description="Polar residues" evidence="14">
    <location>
        <begin position="1"/>
        <end position="24"/>
    </location>
</feature>
<keyword evidence="10 13" id="KW-0863">Zinc-finger</keyword>
<keyword evidence="18" id="KW-1185">Reference proteome</keyword>
<evidence type="ECO:0000256" key="7">
    <source>
        <dbReference type="ARBA" id="ARBA00022679"/>
    </source>
</evidence>
<evidence type="ECO:0000256" key="11">
    <source>
        <dbReference type="ARBA" id="ARBA00022786"/>
    </source>
</evidence>
<gene>
    <name evidence="17" type="ORF">D8674_021415</name>
</gene>
<dbReference type="GO" id="GO:0008270">
    <property type="term" value="F:zinc ion binding"/>
    <property type="evidence" value="ECO:0007669"/>
    <property type="project" value="UniProtKB-KW"/>
</dbReference>
<feature type="domain" description="RING-type" evidence="16">
    <location>
        <begin position="30"/>
        <end position="244"/>
    </location>
</feature>
<dbReference type="Gene3D" id="1.20.120.1750">
    <property type="match status" value="1"/>
</dbReference>
<protein>
    <recommendedName>
        <fullName evidence="6">RBR-type E3 ubiquitin transferase</fullName>
        <ecNumber evidence="6">2.3.2.31</ecNumber>
    </recommendedName>
</protein>
<dbReference type="PANTHER" id="PTHR11685">
    <property type="entry name" value="RBR FAMILY RING FINGER AND IBR DOMAIN-CONTAINING"/>
    <property type="match status" value="1"/>
</dbReference>
<evidence type="ECO:0000256" key="14">
    <source>
        <dbReference type="SAM" id="MobiDB-lite"/>
    </source>
</evidence>
<name>A0A5N5GI77_9ROSA</name>
<evidence type="ECO:0000256" key="13">
    <source>
        <dbReference type="PROSITE-ProRule" id="PRU00175"/>
    </source>
</evidence>
<evidence type="ECO:0000256" key="10">
    <source>
        <dbReference type="ARBA" id="ARBA00022771"/>
    </source>
</evidence>
<evidence type="ECO:0000259" key="15">
    <source>
        <dbReference type="PROSITE" id="PS50089"/>
    </source>
</evidence>
<comment type="caution">
    <text evidence="17">The sequence shown here is derived from an EMBL/GenBank/DDBJ whole genome shotgun (WGS) entry which is preliminary data.</text>
</comment>
<dbReference type="PROSITE" id="PS00518">
    <property type="entry name" value="ZF_RING_1"/>
    <property type="match status" value="1"/>
</dbReference>
<dbReference type="AlphaFoldDB" id="A0A5N5GI77"/>
<reference evidence="17 18" key="1">
    <citation type="submission" date="2019-09" db="EMBL/GenBank/DDBJ databases">
        <authorList>
            <person name="Ou C."/>
        </authorList>
    </citation>
    <scope>NUCLEOTIDE SEQUENCE [LARGE SCALE GENOMIC DNA]</scope>
    <source>
        <strain evidence="17">S2</strain>
        <tissue evidence="17">Leaf</tissue>
    </source>
</reference>
<dbReference type="EMBL" id="SMOL01000402">
    <property type="protein sequence ID" value="KAB2614827.1"/>
    <property type="molecule type" value="Genomic_DNA"/>
</dbReference>
<dbReference type="FunFam" id="3.30.40.10:FF:000230">
    <property type="entry name" value="RBR-type E3 ubiquitin transferase"/>
    <property type="match status" value="1"/>
</dbReference>
<reference evidence="18" key="2">
    <citation type="submission" date="2019-10" db="EMBL/GenBank/DDBJ databases">
        <title>A de novo genome assembly of a pear dwarfing rootstock.</title>
        <authorList>
            <person name="Wang F."/>
            <person name="Wang J."/>
            <person name="Li S."/>
            <person name="Zhang Y."/>
            <person name="Fang M."/>
            <person name="Ma L."/>
            <person name="Zhao Y."/>
            <person name="Jiang S."/>
        </authorList>
    </citation>
    <scope>NUCLEOTIDE SEQUENCE [LARGE SCALE GENOMIC DNA]</scope>
</reference>
<dbReference type="SUPFAM" id="SSF57850">
    <property type="entry name" value="RING/U-box"/>
    <property type="match status" value="3"/>
</dbReference>
<dbReference type="OrthoDB" id="1157576at2759"/>
<dbReference type="InterPro" id="IPR044066">
    <property type="entry name" value="TRIAD_supradom"/>
</dbReference>
<accession>A0A5N5GI77</accession>
<keyword evidence="8" id="KW-0479">Metal-binding</keyword>
<evidence type="ECO:0000256" key="6">
    <source>
        <dbReference type="ARBA" id="ARBA00012251"/>
    </source>
</evidence>
<dbReference type="Proteomes" id="UP000327157">
    <property type="component" value="Chromosome 3"/>
</dbReference>
<reference evidence="17 18" key="3">
    <citation type="submission" date="2019-11" db="EMBL/GenBank/DDBJ databases">
        <title>A de novo genome assembly of a pear dwarfing rootstock.</title>
        <authorList>
            <person name="Wang F."/>
            <person name="Wang J."/>
            <person name="Li S."/>
            <person name="Zhang Y."/>
            <person name="Fang M."/>
            <person name="Ma L."/>
            <person name="Zhao Y."/>
            <person name="Jiang S."/>
        </authorList>
    </citation>
    <scope>NUCLEOTIDE SEQUENCE [LARGE SCALE GENOMIC DNA]</scope>
    <source>
        <strain evidence="17">S2</strain>
        <tissue evidence="17">Leaf</tissue>
    </source>
</reference>
<evidence type="ECO:0000313" key="18">
    <source>
        <dbReference type="Proteomes" id="UP000327157"/>
    </source>
</evidence>
<feature type="region of interest" description="Disordered" evidence="14">
    <location>
        <begin position="1"/>
        <end position="26"/>
    </location>
</feature>
<dbReference type="GO" id="GO:0061630">
    <property type="term" value="F:ubiquitin protein ligase activity"/>
    <property type="evidence" value="ECO:0007669"/>
    <property type="project" value="UniProtKB-EC"/>
</dbReference>
<keyword evidence="7" id="KW-0808">Transferase</keyword>
<comment type="similarity">
    <text evidence="5">Belongs to the RBR family. Ariadne subfamily.</text>
</comment>
<comment type="cofactor">
    <cofactor evidence="2">
        <name>Zn(2+)</name>
        <dbReference type="ChEBI" id="CHEBI:29105"/>
    </cofactor>
</comment>
<evidence type="ECO:0000256" key="3">
    <source>
        <dbReference type="ARBA" id="ARBA00003976"/>
    </source>
</evidence>
<keyword evidence="9" id="KW-0677">Repeat</keyword>
<comment type="catalytic activity">
    <reaction evidence="1">
        <text>[E2 ubiquitin-conjugating enzyme]-S-ubiquitinyl-L-cysteine + [acceptor protein]-L-lysine = [E2 ubiquitin-conjugating enzyme]-L-cysteine + [acceptor protein]-N(6)-ubiquitinyl-L-lysine.</text>
        <dbReference type="EC" id="2.3.2.31"/>
    </reaction>
</comment>
<comment type="function">
    <text evidence="3">Might act as an E3 ubiquitin-protein ligase, or as part of E3 complex, which accepts ubiquitin from specific E2 ubiquitin-conjugating enzymes and then transfers it to substrates.</text>
</comment>
<evidence type="ECO:0000256" key="1">
    <source>
        <dbReference type="ARBA" id="ARBA00001798"/>
    </source>
</evidence>
<evidence type="ECO:0000256" key="4">
    <source>
        <dbReference type="ARBA" id="ARBA00004906"/>
    </source>
</evidence>
<evidence type="ECO:0000256" key="5">
    <source>
        <dbReference type="ARBA" id="ARBA00005884"/>
    </source>
</evidence>
<dbReference type="PROSITE" id="PS51873">
    <property type="entry name" value="TRIAD"/>
    <property type="match status" value="1"/>
</dbReference>
<sequence>MEKSSPASHARQVTQVGESSNSKNVDGDQKDFVCEICVESKAASESFGIKSCRHSFCTDCMIKYVCFKLQENVTTIGCPNPDCALGTLEPEHCRSILPAKVFERWGTALCEAVIPASQKFYCPFKNCSLMLIIDHDENEVVRQSECPNCKRCFCAQCLAPWHVGIDCAEFQKLNKDEKEAEAIMLRNLVNKKNWRRCPNCRFYVERTEGCNLMVCRCGSYFCYRCGKVYLECRCGVNACCIPLLSCLCCLRRRRRR</sequence>
<dbReference type="PROSITE" id="PS50089">
    <property type="entry name" value="ZF_RING_2"/>
    <property type="match status" value="1"/>
</dbReference>
<feature type="domain" description="RING-type" evidence="15">
    <location>
        <begin position="34"/>
        <end position="79"/>
    </location>
</feature>
<evidence type="ECO:0000256" key="9">
    <source>
        <dbReference type="ARBA" id="ARBA00022737"/>
    </source>
</evidence>
<dbReference type="EC" id="2.3.2.31" evidence="6"/>
<keyword evidence="11" id="KW-0833">Ubl conjugation pathway</keyword>
<evidence type="ECO:0000256" key="12">
    <source>
        <dbReference type="ARBA" id="ARBA00022833"/>
    </source>
</evidence>
<dbReference type="GO" id="GO:0016567">
    <property type="term" value="P:protein ubiquitination"/>
    <property type="evidence" value="ECO:0007669"/>
    <property type="project" value="UniProtKB-UniPathway"/>
</dbReference>
<organism evidence="17 18">
    <name type="scientific">Pyrus ussuriensis x Pyrus communis</name>
    <dbReference type="NCBI Taxonomy" id="2448454"/>
    <lineage>
        <taxon>Eukaryota</taxon>
        <taxon>Viridiplantae</taxon>
        <taxon>Streptophyta</taxon>
        <taxon>Embryophyta</taxon>
        <taxon>Tracheophyta</taxon>
        <taxon>Spermatophyta</taxon>
        <taxon>Magnoliopsida</taxon>
        <taxon>eudicotyledons</taxon>
        <taxon>Gunneridae</taxon>
        <taxon>Pentapetalae</taxon>
        <taxon>rosids</taxon>
        <taxon>fabids</taxon>
        <taxon>Rosales</taxon>
        <taxon>Rosaceae</taxon>
        <taxon>Amygdaloideae</taxon>
        <taxon>Maleae</taxon>
        <taxon>Pyrus</taxon>
    </lineage>
</organism>
<dbReference type="InterPro" id="IPR017907">
    <property type="entry name" value="Znf_RING_CS"/>
</dbReference>
<dbReference type="InterPro" id="IPR013083">
    <property type="entry name" value="Znf_RING/FYVE/PHD"/>
</dbReference>
<evidence type="ECO:0000259" key="16">
    <source>
        <dbReference type="PROSITE" id="PS51873"/>
    </source>
</evidence>
<dbReference type="Pfam" id="PF01485">
    <property type="entry name" value="IBR"/>
    <property type="match status" value="2"/>
</dbReference>
<comment type="pathway">
    <text evidence="4">Protein modification; protein ubiquitination.</text>
</comment>
<keyword evidence="12" id="KW-0862">Zinc</keyword>
<dbReference type="InterPro" id="IPR031127">
    <property type="entry name" value="E3_UB_ligase_RBR"/>
</dbReference>
<dbReference type="InterPro" id="IPR001841">
    <property type="entry name" value="Znf_RING"/>
</dbReference>
<proteinExistence type="inferred from homology"/>
<dbReference type="Gene3D" id="3.30.40.10">
    <property type="entry name" value="Zinc/RING finger domain, C3HC4 (zinc finger)"/>
    <property type="match status" value="1"/>
</dbReference>
<evidence type="ECO:0000313" key="17">
    <source>
        <dbReference type="EMBL" id="KAB2614827.1"/>
    </source>
</evidence>
<dbReference type="UniPathway" id="UPA00143"/>
<evidence type="ECO:0000256" key="8">
    <source>
        <dbReference type="ARBA" id="ARBA00022723"/>
    </source>
</evidence>
<evidence type="ECO:0000256" key="2">
    <source>
        <dbReference type="ARBA" id="ARBA00001947"/>
    </source>
</evidence>